<protein>
    <submittedName>
        <fullName evidence="2">Uncharacterized protein</fullName>
    </submittedName>
</protein>
<evidence type="ECO:0000313" key="2">
    <source>
        <dbReference type="EMBL" id="ADG07420.1"/>
    </source>
</evidence>
<sequence>MGSWDEPGISPQFQQHLADVPIELGDSWRGPRVSVRLYFSFNYKIRYTLSSPGLGRVPSAEAWRRARGLRPSLCCHRDPPTPRRPGPDRLARRPGDVIVLYDGAAVMLSIGLYLRLRLLT</sequence>
<keyword evidence="1" id="KW-0472">Membrane</keyword>
<dbReference type="Proteomes" id="UP000002368">
    <property type="component" value="Chromosome"/>
</dbReference>
<dbReference type="HOGENOM" id="CLU_2046587_0_0_9"/>
<organism evidence="2 3">
    <name type="scientific">Kyrpidia tusciae (strain DSM 2912 / NBRC 15312 / T2)</name>
    <name type="common">Bacillus tusciae</name>
    <dbReference type="NCBI Taxonomy" id="562970"/>
    <lineage>
        <taxon>Bacteria</taxon>
        <taxon>Bacillati</taxon>
        <taxon>Bacillota</taxon>
        <taxon>Bacilli</taxon>
        <taxon>Bacillales</taxon>
        <taxon>Alicyclobacillaceae</taxon>
        <taxon>Kyrpidia</taxon>
    </lineage>
</organism>
<keyword evidence="3" id="KW-1185">Reference proteome</keyword>
<reference evidence="2 3" key="1">
    <citation type="journal article" date="2011" name="Stand. Genomic Sci.">
        <title>Complete genome sequence of the thermophilic, hydrogen-oxidizing Bacillus tusciae type strain (T2) and reclassification in the new genus, Kyrpidia gen. nov. as Kyrpidia tusciae comb. nov. and emendation of the family Alicyclobacillaceae da Costa and Rainey, 2010.</title>
        <authorList>
            <person name="Klenk H.P."/>
            <person name="Lapidus A."/>
            <person name="Chertkov O."/>
            <person name="Copeland A."/>
            <person name="Del Rio T.G."/>
            <person name="Nolan M."/>
            <person name="Lucas S."/>
            <person name="Chen F."/>
            <person name="Tice H."/>
            <person name="Cheng J.F."/>
            <person name="Han C."/>
            <person name="Bruce D."/>
            <person name="Goodwin L."/>
            <person name="Pitluck S."/>
            <person name="Pati A."/>
            <person name="Ivanova N."/>
            <person name="Mavromatis K."/>
            <person name="Daum C."/>
            <person name="Chen A."/>
            <person name="Palaniappan K."/>
            <person name="Chang Y.J."/>
            <person name="Land M."/>
            <person name="Hauser L."/>
            <person name="Jeffries C.D."/>
            <person name="Detter J.C."/>
            <person name="Rohde M."/>
            <person name="Abt B."/>
            <person name="Pukall R."/>
            <person name="Goker M."/>
            <person name="Bristow J."/>
            <person name="Markowitz V."/>
            <person name="Hugenholtz P."/>
            <person name="Eisen J.A."/>
        </authorList>
    </citation>
    <scope>NUCLEOTIDE SEQUENCE [LARGE SCALE GENOMIC DNA]</scope>
    <source>
        <strain evidence="2 3">DSM 2912</strain>
    </source>
</reference>
<keyword evidence="1" id="KW-0812">Transmembrane</keyword>
<keyword evidence="1" id="KW-1133">Transmembrane helix</keyword>
<dbReference type="AlphaFoldDB" id="D5WUU8"/>
<proteinExistence type="predicted"/>
<evidence type="ECO:0000256" key="1">
    <source>
        <dbReference type="SAM" id="Phobius"/>
    </source>
</evidence>
<dbReference type="KEGG" id="bts:Btus_2773"/>
<dbReference type="STRING" id="562970.Btus_2773"/>
<gene>
    <name evidence="2" type="ordered locus">Btus_2773</name>
</gene>
<name>D5WUU8_KYRT2</name>
<feature type="transmembrane region" description="Helical" evidence="1">
    <location>
        <begin position="98"/>
        <end position="116"/>
    </location>
</feature>
<dbReference type="EMBL" id="CP002017">
    <property type="protein sequence ID" value="ADG07420.1"/>
    <property type="molecule type" value="Genomic_DNA"/>
</dbReference>
<evidence type="ECO:0000313" key="3">
    <source>
        <dbReference type="Proteomes" id="UP000002368"/>
    </source>
</evidence>
<accession>D5WUU8</accession>